<evidence type="ECO:0000256" key="2">
    <source>
        <dbReference type="SAM" id="Phobius"/>
    </source>
</evidence>
<dbReference type="AlphaFoldDB" id="A0A087D253"/>
<dbReference type="RefSeq" id="WP_051917583.1">
    <property type="nucleotide sequence ID" value="NZ_JDUT01000017.1"/>
</dbReference>
<keyword evidence="2" id="KW-0472">Membrane</keyword>
<proteinExistence type="predicted"/>
<sequence length="404" mass="41943">MNASDPWELGPIIPGADPVIRIPAGEESTADGDDAGKGSRVVASDGVKQSGKPDADPWEIGPLPSSPQSADRTVVMEPVEPITATARIVLPDSAAPDTGDSIESVLESVSEPAGFPDDFPNASPSWNMRRIAIMAVVLVAVSLTVPLAGFAWHAHESAVAAKAVEEAAARCETARETAVRAADGLDGYLAGERFGNASKVTAGQVEDPRTVAALRKITDGLPDESEPLASCDAESEEALEHAEQTLKAIADRDASDLRKLRKAVGKVLESRLARTRAEAEELYSSSEGKVADDSSRATLREAIDASDETAMTKAMSMVRESIDAKNRADAEAAAAESRTDPQPSAGQPAQQGQTRSQSNGGSSWRSGSSGSSTGSGSQGSSGSPDWSVPSEPDPSQFPDNDPGI</sequence>
<evidence type="ECO:0000313" key="3">
    <source>
        <dbReference type="EMBL" id="KFI89603.1"/>
    </source>
</evidence>
<feature type="region of interest" description="Disordered" evidence="1">
    <location>
        <begin position="1"/>
        <end position="72"/>
    </location>
</feature>
<organism evidence="3 4">
    <name type="scientific">Bifidobacterium saguini DSM 23967</name>
    <dbReference type="NCBI Taxonomy" id="1437607"/>
    <lineage>
        <taxon>Bacteria</taxon>
        <taxon>Bacillati</taxon>
        <taxon>Actinomycetota</taxon>
        <taxon>Actinomycetes</taxon>
        <taxon>Bifidobacteriales</taxon>
        <taxon>Bifidobacteriaceae</taxon>
        <taxon>Bifidobacterium</taxon>
    </lineage>
</organism>
<dbReference type="Proteomes" id="UP000029066">
    <property type="component" value="Unassembled WGS sequence"/>
</dbReference>
<protein>
    <recommendedName>
        <fullName evidence="5">Molecular chaperone</fullName>
    </recommendedName>
</protein>
<feature type="region of interest" description="Disordered" evidence="1">
    <location>
        <begin position="323"/>
        <end position="404"/>
    </location>
</feature>
<dbReference type="EMBL" id="JGZN01000029">
    <property type="protein sequence ID" value="KFI89603.1"/>
    <property type="molecule type" value="Genomic_DNA"/>
</dbReference>
<keyword evidence="2" id="KW-0812">Transmembrane</keyword>
<comment type="caution">
    <text evidence="3">The sequence shown here is derived from an EMBL/GenBank/DDBJ whole genome shotgun (WGS) entry which is preliminary data.</text>
</comment>
<dbReference type="STRING" id="1437607.BISA_2330"/>
<keyword evidence="2" id="KW-1133">Transmembrane helix</keyword>
<feature type="compositionally biased region" description="Low complexity" evidence="1">
    <location>
        <begin position="331"/>
        <end position="383"/>
    </location>
</feature>
<evidence type="ECO:0008006" key="5">
    <source>
        <dbReference type="Google" id="ProtNLM"/>
    </source>
</evidence>
<gene>
    <name evidence="3" type="ORF">BISA_2330</name>
</gene>
<evidence type="ECO:0000313" key="4">
    <source>
        <dbReference type="Proteomes" id="UP000029066"/>
    </source>
</evidence>
<feature type="transmembrane region" description="Helical" evidence="2">
    <location>
        <begin position="131"/>
        <end position="152"/>
    </location>
</feature>
<evidence type="ECO:0000256" key="1">
    <source>
        <dbReference type="SAM" id="MobiDB-lite"/>
    </source>
</evidence>
<accession>A0A087D253</accession>
<reference evidence="3 4" key="1">
    <citation type="submission" date="2014-03" db="EMBL/GenBank/DDBJ databases">
        <title>Genomics of Bifidobacteria.</title>
        <authorList>
            <person name="Ventura M."/>
            <person name="Milani C."/>
            <person name="Lugli G.A."/>
        </authorList>
    </citation>
    <scope>NUCLEOTIDE SEQUENCE [LARGE SCALE GENOMIC DNA]</scope>
    <source>
        <strain evidence="3 4">DSM 23967</strain>
    </source>
</reference>
<name>A0A087D253_9BIFI</name>